<evidence type="ECO:0000313" key="2">
    <source>
        <dbReference type="Proteomes" id="UP000184480"/>
    </source>
</evidence>
<sequence>MPFSLIYFFYLCRMKLKHGRDYIIKTVSDKRAVKAMFLSEYTNLFGDHYKNVFIDQSNLLHRLKDCTFVREV</sequence>
<dbReference type="AlphaFoldDB" id="A0A1M4ZB49"/>
<accession>A0A1M4ZB49</accession>
<dbReference type="Proteomes" id="UP000184480">
    <property type="component" value="Unassembled WGS sequence"/>
</dbReference>
<reference evidence="2" key="1">
    <citation type="submission" date="2016-11" db="EMBL/GenBank/DDBJ databases">
        <authorList>
            <person name="Varghese N."/>
            <person name="Submissions S."/>
        </authorList>
    </citation>
    <scope>NUCLEOTIDE SEQUENCE [LARGE SCALE GENOMIC DNA]</scope>
    <source>
        <strain evidence="2">DSM 27370</strain>
    </source>
</reference>
<organism evidence="1 2">
    <name type="scientific">Dysgonomonas macrotermitis</name>
    <dbReference type="NCBI Taxonomy" id="1346286"/>
    <lineage>
        <taxon>Bacteria</taxon>
        <taxon>Pseudomonadati</taxon>
        <taxon>Bacteroidota</taxon>
        <taxon>Bacteroidia</taxon>
        <taxon>Bacteroidales</taxon>
        <taxon>Dysgonomonadaceae</taxon>
        <taxon>Dysgonomonas</taxon>
    </lineage>
</organism>
<evidence type="ECO:0000313" key="1">
    <source>
        <dbReference type="EMBL" id="SHF14806.1"/>
    </source>
</evidence>
<gene>
    <name evidence="1" type="ORF">SAMN05444362_10425</name>
</gene>
<proteinExistence type="predicted"/>
<name>A0A1M4ZB49_9BACT</name>
<keyword evidence="2" id="KW-1185">Reference proteome</keyword>
<dbReference type="EMBL" id="FQUC01000004">
    <property type="protein sequence ID" value="SHF14806.1"/>
    <property type="molecule type" value="Genomic_DNA"/>
</dbReference>
<protein>
    <submittedName>
        <fullName evidence="1">Uncharacterized protein</fullName>
    </submittedName>
</protein>